<keyword evidence="4" id="KW-0804">Transcription</keyword>
<dbReference type="Pfam" id="PF13977">
    <property type="entry name" value="TetR_C_6"/>
    <property type="match status" value="1"/>
</dbReference>
<feature type="compositionally biased region" description="Basic and acidic residues" evidence="6">
    <location>
        <begin position="228"/>
        <end position="247"/>
    </location>
</feature>
<dbReference type="PANTHER" id="PTHR30055">
    <property type="entry name" value="HTH-TYPE TRANSCRIPTIONAL REGULATOR RUTR"/>
    <property type="match status" value="1"/>
</dbReference>
<reference evidence="8 9" key="1">
    <citation type="journal article" date="2019" name="Int. J. Syst. Evol. Microbiol.">
        <title>The Global Catalogue of Microorganisms (GCM) 10K type strain sequencing project: providing services to taxonomists for standard genome sequencing and annotation.</title>
        <authorList>
            <consortium name="The Broad Institute Genomics Platform"/>
            <consortium name="The Broad Institute Genome Sequencing Center for Infectious Disease"/>
            <person name="Wu L."/>
            <person name="Ma J."/>
        </authorList>
    </citation>
    <scope>NUCLEOTIDE SEQUENCE [LARGE SCALE GENOMIC DNA]</scope>
    <source>
        <strain evidence="8 9">IBRC-M 10256</strain>
    </source>
</reference>
<accession>A0ABD5NJS3</accession>
<dbReference type="InterPro" id="IPR039538">
    <property type="entry name" value="BetI_C"/>
</dbReference>
<keyword evidence="9" id="KW-1185">Reference proteome</keyword>
<dbReference type="GO" id="GO:0003677">
    <property type="term" value="F:DNA binding"/>
    <property type="evidence" value="ECO:0007669"/>
    <property type="project" value="UniProtKB-UniRule"/>
</dbReference>
<feature type="compositionally biased region" description="Acidic residues" evidence="6">
    <location>
        <begin position="214"/>
        <end position="227"/>
    </location>
</feature>
<dbReference type="InterPro" id="IPR050109">
    <property type="entry name" value="HTH-type_TetR-like_transc_reg"/>
</dbReference>
<keyword evidence="2" id="KW-0805">Transcription regulation</keyword>
<evidence type="ECO:0000256" key="5">
    <source>
        <dbReference type="PROSITE-ProRule" id="PRU00335"/>
    </source>
</evidence>
<dbReference type="AlphaFoldDB" id="A0ABD5NJS3"/>
<dbReference type="Proteomes" id="UP001595846">
    <property type="component" value="Unassembled WGS sequence"/>
</dbReference>
<proteinExistence type="predicted"/>
<feature type="DNA-binding region" description="H-T-H motif" evidence="5">
    <location>
        <begin position="26"/>
        <end position="45"/>
    </location>
</feature>
<dbReference type="RefSeq" id="WP_256531967.1">
    <property type="nucleotide sequence ID" value="NZ_CP101824.1"/>
</dbReference>
<feature type="region of interest" description="Disordered" evidence="6">
    <location>
        <begin position="191"/>
        <end position="247"/>
    </location>
</feature>
<evidence type="ECO:0000313" key="9">
    <source>
        <dbReference type="Proteomes" id="UP001595846"/>
    </source>
</evidence>
<evidence type="ECO:0000256" key="4">
    <source>
        <dbReference type="ARBA" id="ARBA00023163"/>
    </source>
</evidence>
<dbReference type="SUPFAM" id="SSF46689">
    <property type="entry name" value="Homeodomain-like"/>
    <property type="match status" value="1"/>
</dbReference>
<dbReference type="EMBL" id="JBHSAQ010000001">
    <property type="protein sequence ID" value="MFC3957102.1"/>
    <property type="molecule type" value="Genomic_DNA"/>
</dbReference>
<sequence length="247" mass="27552">MTDDARDAIMRATYEALCAEGYSDLTAQRIADRTEKSKAALFYHYDSVDGLLASFIEYLLTGYERRVEALDGVPPEERLAAYVEWWVDISPDEGTGHHTAMLELRAQAPYNELFQERLRESDEALRDTLVDILTDGVESGAFSEHDPETAADFLLGAFVGARIRHFTLGRAAYSERAYEAARAYIETEILAPETTYPDEPAVTFPPDERFTDAADGDVSEDGEDVTESDDRRETATVDSADDHEGTE</sequence>
<dbReference type="GeneID" id="73904733"/>
<keyword evidence="1" id="KW-0678">Repressor</keyword>
<dbReference type="SUPFAM" id="SSF48498">
    <property type="entry name" value="Tetracyclin repressor-like, C-terminal domain"/>
    <property type="match status" value="1"/>
</dbReference>
<comment type="caution">
    <text evidence="8">The sequence shown here is derived from an EMBL/GenBank/DDBJ whole genome shotgun (WGS) entry which is preliminary data.</text>
</comment>
<feature type="domain" description="HTH tetR-type" evidence="7">
    <location>
        <begin position="3"/>
        <end position="63"/>
    </location>
</feature>
<dbReference type="Gene3D" id="1.10.357.10">
    <property type="entry name" value="Tetracycline Repressor, domain 2"/>
    <property type="match status" value="1"/>
</dbReference>
<gene>
    <name evidence="8" type="ORF">ACFOUR_01775</name>
</gene>
<organism evidence="8 9">
    <name type="scientific">Halovivax cerinus</name>
    <dbReference type="NCBI Taxonomy" id="1487865"/>
    <lineage>
        <taxon>Archaea</taxon>
        <taxon>Methanobacteriati</taxon>
        <taxon>Methanobacteriota</taxon>
        <taxon>Stenosarchaea group</taxon>
        <taxon>Halobacteria</taxon>
        <taxon>Halobacteriales</taxon>
        <taxon>Natrialbaceae</taxon>
        <taxon>Halovivax</taxon>
    </lineage>
</organism>
<evidence type="ECO:0000256" key="1">
    <source>
        <dbReference type="ARBA" id="ARBA00022491"/>
    </source>
</evidence>
<dbReference type="PROSITE" id="PS50977">
    <property type="entry name" value="HTH_TETR_2"/>
    <property type="match status" value="1"/>
</dbReference>
<evidence type="ECO:0000256" key="3">
    <source>
        <dbReference type="ARBA" id="ARBA00023125"/>
    </source>
</evidence>
<evidence type="ECO:0000259" key="7">
    <source>
        <dbReference type="PROSITE" id="PS50977"/>
    </source>
</evidence>
<dbReference type="Pfam" id="PF00440">
    <property type="entry name" value="TetR_N"/>
    <property type="match status" value="1"/>
</dbReference>
<name>A0ABD5NJS3_9EURY</name>
<dbReference type="PANTHER" id="PTHR30055:SF234">
    <property type="entry name" value="HTH-TYPE TRANSCRIPTIONAL REGULATOR BETI"/>
    <property type="match status" value="1"/>
</dbReference>
<evidence type="ECO:0000256" key="6">
    <source>
        <dbReference type="SAM" id="MobiDB-lite"/>
    </source>
</evidence>
<protein>
    <submittedName>
        <fullName evidence="8">TetR/AcrR family transcriptional regulator</fullName>
    </submittedName>
</protein>
<dbReference type="InterPro" id="IPR036271">
    <property type="entry name" value="Tet_transcr_reg_TetR-rel_C_sf"/>
</dbReference>
<evidence type="ECO:0000256" key="2">
    <source>
        <dbReference type="ARBA" id="ARBA00023015"/>
    </source>
</evidence>
<evidence type="ECO:0000313" key="8">
    <source>
        <dbReference type="EMBL" id="MFC3957102.1"/>
    </source>
</evidence>
<dbReference type="InterPro" id="IPR009057">
    <property type="entry name" value="Homeodomain-like_sf"/>
</dbReference>
<dbReference type="InterPro" id="IPR001647">
    <property type="entry name" value="HTH_TetR"/>
</dbReference>
<keyword evidence="3 5" id="KW-0238">DNA-binding</keyword>